<evidence type="ECO:0000256" key="3">
    <source>
        <dbReference type="ARBA" id="ARBA00023274"/>
    </source>
</evidence>
<dbReference type="AlphaFoldDB" id="A0A1G2BU36"/>
<organism evidence="6 7">
    <name type="scientific">Candidatus Komeilibacteria bacterium RIFCSPLOWO2_02_FULL_48_11</name>
    <dbReference type="NCBI Taxonomy" id="1798553"/>
    <lineage>
        <taxon>Bacteria</taxon>
        <taxon>Candidatus Komeiliibacteriota</taxon>
    </lineage>
</organism>
<dbReference type="GO" id="GO:0019843">
    <property type="term" value="F:rRNA binding"/>
    <property type="evidence" value="ECO:0007669"/>
    <property type="project" value="UniProtKB-UniRule"/>
</dbReference>
<reference evidence="6 7" key="1">
    <citation type="journal article" date="2016" name="Nat. Commun.">
        <title>Thousands of microbial genomes shed light on interconnected biogeochemical processes in an aquifer system.</title>
        <authorList>
            <person name="Anantharaman K."/>
            <person name="Brown C.T."/>
            <person name="Hug L.A."/>
            <person name="Sharon I."/>
            <person name="Castelle C.J."/>
            <person name="Probst A.J."/>
            <person name="Thomas B.C."/>
            <person name="Singh A."/>
            <person name="Wilkins M.J."/>
            <person name="Karaoz U."/>
            <person name="Brodie E.L."/>
            <person name="Williams K.H."/>
            <person name="Hubbard S.S."/>
            <person name="Banfield J.F."/>
        </authorList>
    </citation>
    <scope>NUCLEOTIDE SEQUENCE [LARGE SCALE GENOMIC DNA]</scope>
</reference>
<evidence type="ECO:0000256" key="1">
    <source>
        <dbReference type="ARBA" id="ARBA00008563"/>
    </source>
</evidence>
<evidence type="ECO:0000256" key="5">
    <source>
        <dbReference type="RuleBase" id="RU000562"/>
    </source>
</evidence>
<keyword evidence="3 4" id="KW-0687">Ribonucleoprotein</keyword>
<evidence type="ECO:0000256" key="4">
    <source>
        <dbReference type="HAMAP-Rule" id="MF_01363"/>
    </source>
</evidence>
<dbReference type="NCBIfam" id="TIGR00061">
    <property type="entry name" value="L21"/>
    <property type="match status" value="1"/>
</dbReference>
<dbReference type="InterPro" id="IPR028909">
    <property type="entry name" value="bL21-like"/>
</dbReference>
<dbReference type="InterPro" id="IPR036164">
    <property type="entry name" value="bL21-like_sf"/>
</dbReference>
<accession>A0A1G2BU36</accession>
<gene>
    <name evidence="4" type="primary">rplU</name>
    <name evidence="6" type="ORF">A3H70_04725</name>
</gene>
<comment type="function">
    <text evidence="4 5">This protein binds to 23S rRNA in the presence of protein L20.</text>
</comment>
<comment type="subunit">
    <text evidence="4">Part of the 50S ribosomal subunit. Contacts protein L20.</text>
</comment>
<dbReference type="SUPFAM" id="SSF141091">
    <property type="entry name" value="L21p-like"/>
    <property type="match status" value="1"/>
</dbReference>
<keyword evidence="2 4" id="KW-0689">Ribosomal protein</keyword>
<dbReference type="Pfam" id="PF00829">
    <property type="entry name" value="Ribosomal_L21p"/>
    <property type="match status" value="1"/>
</dbReference>
<dbReference type="HAMAP" id="MF_01363">
    <property type="entry name" value="Ribosomal_bL21"/>
    <property type="match status" value="1"/>
</dbReference>
<dbReference type="InterPro" id="IPR001787">
    <property type="entry name" value="Ribosomal_bL21"/>
</dbReference>
<comment type="caution">
    <text evidence="6">The sequence shown here is derived from an EMBL/GenBank/DDBJ whole genome shotgun (WGS) entry which is preliminary data.</text>
</comment>
<dbReference type="STRING" id="1798553.A3H70_04725"/>
<evidence type="ECO:0000313" key="6">
    <source>
        <dbReference type="EMBL" id="OGY92079.1"/>
    </source>
</evidence>
<dbReference type="GO" id="GO:0005840">
    <property type="term" value="C:ribosome"/>
    <property type="evidence" value="ECO:0007669"/>
    <property type="project" value="UniProtKB-KW"/>
</dbReference>
<keyword evidence="4 5" id="KW-0699">rRNA-binding</keyword>
<comment type="similarity">
    <text evidence="1 4 5">Belongs to the bacterial ribosomal protein bL21 family.</text>
</comment>
<dbReference type="PANTHER" id="PTHR21349">
    <property type="entry name" value="50S RIBOSOMAL PROTEIN L21"/>
    <property type="match status" value="1"/>
</dbReference>
<name>A0A1G2BU36_9BACT</name>
<dbReference type="Proteomes" id="UP000178109">
    <property type="component" value="Unassembled WGS sequence"/>
</dbReference>
<dbReference type="GO" id="GO:1990904">
    <property type="term" value="C:ribonucleoprotein complex"/>
    <property type="evidence" value="ECO:0007669"/>
    <property type="project" value="UniProtKB-KW"/>
</dbReference>
<protein>
    <recommendedName>
        <fullName evidence="4">Large ribosomal subunit protein bL21</fullName>
    </recommendedName>
</protein>
<evidence type="ECO:0000313" key="7">
    <source>
        <dbReference type="Proteomes" id="UP000178109"/>
    </source>
</evidence>
<dbReference type="EMBL" id="MHKO01000029">
    <property type="protein sequence ID" value="OGY92079.1"/>
    <property type="molecule type" value="Genomic_DNA"/>
</dbReference>
<sequence>MFAVIKTGGKQYKVKEGGRLKVEKLSGDKGGKIVFDQVLLVADEAGQNVKVGAPTVAGAKVEATVLAQGRAKKVTVIKYKPKIRYHKKTGHRQAFTEVKIEKIMA</sequence>
<keyword evidence="4 5" id="KW-0694">RNA-binding</keyword>
<dbReference type="PANTHER" id="PTHR21349:SF0">
    <property type="entry name" value="LARGE RIBOSOMAL SUBUNIT PROTEIN BL21M"/>
    <property type="match status" value="1"/>
</dbReference>
<dbReference type="GO" id="GO:0003735">
    <property type="term" value="F:structural constituent of ribosome"/>
    <property type="evidence" value="ECO:0007669"/>
    <property type="project" value="InterPro"/>
</dbReference>
<evidence type="ECO:0000256" key="2">
    <source>
        <dbReference type="ARBA" id="ARBA00022980"/>
    </source>
</evidence>
<dbReference type="GO" id="GO:0006412">
    <property type="term" value="P:translation"/>
    <property type="evidence" value="ECO:0007669"/>
    <property type="project" value="UniProtKB-UniRule"/>
</dbReference>
<proteinExistence type="inferred from homology"/>
<dbReference type="GO" id="GO:0005737">
    <property type="term" value="C:cytoplasm"/>
    <property type="evidence" value="ECO:0007669"/>
    <property type="project" value="UniProtKB-ARBA"/>
</dbReference>